<organism evidence="2 3">
    <name type="scientific">Paspalum notatum var. saurae</name>
    <dbReference type="NCBI Taxonomy" id="547442"/>
    <lineage>
        <taxon>Eukaryota</taxon>
        <taxon>Viridiplantae</taxon>
        <taxon>Streptophyta</taxon>
        <taxon>Embryophyta</taxon>
        <taxon>Tracheophyta</taxon>
        <taxon>Spermatophyta</taxon>
        <taxon>Magnoliopsida</taxon>
        <taxon>Liliopsida</taxon>
        <taxon>Poales</taxon>
        <taxon>Poaceae</taxon>
        <taxon>PACMAD clade</taxon>
        <taxon>Panicoideae</taxon>
        <taxon>Andropogonodae</taxon>
        <taxon>Paspaleae</taxon>
        <taxon>Paspalinae</taxon>
        <taxon>Paspalum</taxon>
    </lineage>
</organism>
<dbReference type="AlphaFoldDB" id="A0AAQ3X3B3"/>
<gene>
    <name evidence="2" type="ORF">U9M48_031360</name>
</gene>
<feature type="compositionally biased region" description="Pro residues" evidence="1">
    <location>
        <begin position="84"/>
        <end position="97"/>
    </location>
</feature>
<accession>A0AAQ3X3B3</accession>
<reference evidence="2 3" key="1">
    <citation type="submission" date="2024-02" db="EMBL/GenBank/DDBJ databases">
        <title>High-quality chromosome-scale genome assembly of Pensacola bahiagrass (Paspalum notatum Flugge var. saurae).</title>
        <authorList>
            <person name="Vega J.M."/>
            <person name="Podio M."/>
            <person name="Orjuela J."/>
            <person name="Siena L.A."/>
            <person name="Pessino S.C."/>
            <person name="Combes M.C."/>
            <person name="Mariac C."/>
            <person name="Albertini E."/>
            <person name="Pupilli F."/>
            <person name="Ortiz J.P.A."/>
            <person name="Leblanc O."/>
        </authorList>
    </citation>
    <scope>NUCLEOTIDE SEQUENCE [LARGE SCALE GENOMIC DNA]</scope>
    <source>
        <strain evidence="2">R1</strain>
        <tissue evidence="2">Leaf</tissue>
    </source>
</reference>
<dbReference type="EMBL" id="CP144751">
    <property type="protein sequence ID" value="WVZ84313.1"/>
    <property type="molecule type" value="Genomic_DNA"/>
</dbReference>
<dbReference type="Proteomes" id="UP001341281">
    <property type="component" value="Chromosome 07"/>
</dbReference>
<name>A0AAQ3X3B3_PASNO</name>
<proteinExistence type="predicted"/>
<evidence type="ECO:0000313" key="2">
    <source>
        <dbReference type="EMBL" id="WVZ84313.1"/>
    </source>
</evidence>
<evidence type="ECO:0000256" key="1">
    <source>
        <dbReference type="SAM" id="MobiDB-lite"/>
    </source>
</evidence>
<sequence>MESRGVSASDSARPFAPTRPRLCNRSIVHPARPPRADPARLHCGTAPAASPSPRLRCESPSLHLRRHAIALQPDASCHHRTTSPLPPSRCPVPPPSNPAYARPSRCVPPQQRTLDGALPPSPTSPCAPTRRLLAPPPLVKQVTLTYPSSSSLQSPLPTPLGVRCDGLQVLDEALTGMDQGRTDRLKRAHGATEFAAGRHHRHVIKMQMPMHPTELEAASICFLLAMKLRFDDINLLEQHEIFATLETVHLLPDDLITID</sequence>
<feature type="region of interest" description="Disordered" evidence="1">
    <location>
        <begin position="77"/>
        <end position="105"/>
    </location>
</feature>
<feature type="region of interest" description="Disordered" evidence="1">
    <location>
        <begin position="1"/>
        <end position="55"/>
    </location>
</feature>
<keyword evidence="3" id="KW-1185">Reference proteome</keyword>
<evidence type="ECO:0000313" key="3">
    <source>
        <dbReference type="Proteomes" id="UP001341281"/>
    </source>
</evidence>
<protein>
    <submittedName>
        <fullName evidence="2">Uncharacterized protein</fullName>
    </submittedName>
</protein>
<feature type="compositionally biased region" description="Polar residues" evidence="1">
    <location>
        <begin position="1"/>
        <end position="10"/>
    </location>
</feature>